<dbReference type="Gene3D" id="3.90.1520.10">
    <property type="entry name" value="H-NOX domain"/>
    <property type="match status" value="1"/>
</dbReference>
<name>A0A120DGS2_9VIBR</name>
<dbReference type="InterPro" id="IPR011644">
    <property type="entry name" value="Heme_NO-bd"/>
</dbReference>
<evidence type="ECO:0000313" key="3">
    <source>
        <dbReference type="Proteomes" id="UP000057389"/>
    </source>
</evidence>
<organism evidence="2 3">
    <name type="scientific">Vibrio toranzoniae</name>
    <dbReference type="NCBI Taxonomy" id="1194427"/>
    <lineage>
        <taxon>Bacteria</taxon>
        <taxon>Pseudomonadati</taxon>
        <taxon>Pseudomonadota</taxon>
        <taxon>Gammaproteobacteria</taxon>
        <taxon>Vibrionales</taxon>
        <taxon>Vibrionaceae</taxon>
        <taxon>Vibrio</taxon>
    </lineage>
</organism>
<dbReference type="InterPro" id="IPR024096">
    <property type="entry name" value="NO_sig/Golgi_transp_ligand-bd"/>
</dbReference>
<dbReference type="GeneID" id="300178658"/>
<dbReference type="SUPFAM" id="SSF111126">
    <property type="entry name" value="Ligand-binding domain in the NO signalling and Golgi transport"/>
    <property type="match status" value="1"/>
</dbReference>
<dbReference type="RefSeq" id="WP_060467910.1">
    <property type="nucleotide sequence ID" value="NZ_AP025514.1"/>
</dbReference>
<dbReference type="Pfam" id="PF07700">
    <property type="entry name" value="HNOB"/>
    <property type="match status" value="1"/>
</dbReference>
<proteinExistence type="predicted"/>
<gene>
    <name evidence="2" type="ORF">APQ14_06530</name>
</gene>
<evidence type="ECO:0000259" key="1">
    <source>
        <dbReference type="Pfam" id="PF07700"/>
    </source>
</evidence>
<keyword evidence="3" id="KW-1185">Reference proteome</keyword>
<reference evidence="2 3" key="1">
    <citation type="submission" date="2015-11" db="EMBL/GenBank/DDBJ databases">
        <title>Draft WGS of Vibrio toranzoniae.</title>
        <authorList>
            <person name="Lasa A."/>
            <person name="Romalde J.L."/>
        </authorList>
    </citation>
    <scope>NUCLEOTIDE SEQUENCE [LARGE SCALE GENOMIC DNA]</scope>
    <source>
        <strain evidence="2 3">Vb 10.8</strain>
    </source>
</reference>
<dbReference type="Proteomes" id="UP000057389">
    <property type="component" value="Unassembled WGS sequence"/>
</dbReference>
<feature type="domain" description="Heme NO-binding" evidence="1">
    <location>
        <begin position="2"/>
        <end position="160"/>
    </location>
</feature>
<dbReference type="AlphaFoldDB" id="A0A120DGS2"/>
<dbReference type="InterPro" id="IPR038158">
    <property type="entry name" value="H-NOX_domain_sf"/>
</dbReference>
<dbReference type="GO" id="GO:0020037">
    <property type="term" value="F:heme binding"/>
    <property type="evidence" value="ECO:0007669"/>
    <property type="project" value="InterPro"/>
</dbReference>
<accession>A0A120DGS2</accession>
<protein>
    <submittedName>
        <fullName evidence="2">Guanylate cyclase</fullName>
    </submittedName>
</protein>
<dbReference type="EMBL" id="LMXU01000014">
    <property type="protein sequence ID" value="KWU01355.1"/>
    <property type="molecule type" value="Genomic_DNA"/>
</dbReference>
<sequence length="180" mass="20450">MKGIIFTEFLELVEDKFGLELLEDVLEMSEDEGIYTSVGSYDHKDLVKLIINLSKKTNIDAASLQRVFGQSVFKNLLASIPNKASLKHSNTTFQFIQHVEHYIHVEVKKLYPDAEPPEFSFITMTEAQLIFDYKSARCMSHVCLGLIEGCADYHGESIVIGMTPQNDEQSVVRFNLKVEK</sequence>
<comment type="caution">
    <text evidence="2">The sequence shown here is derived from an EMBL/GenBank/DDBJ whole genome shotgun (WGS) entry which is preliminary data.</text>
</comment>
<evidence type="ECO:0000313" key="2">
    <source>
        <dbReference type="EMBL" id="KWU01355.1"/>
    </source>
</evidence>
<dbReference type="OrthoDB" id="7266652at2"/>